<evidence type="ECO:0000256" key="1">
    <source>
        <dbReference type="SAM" id="Phobius"/>
    </source>
</evidence>
<protein>
    <submittedName>
        <fullName evidence="2">Uncharacterized protein</fullName>
    </submittedName>
</protein>
<reference evidence="2" key="1">
    <citation type="submission" date="2020-07" db="EMBL/GenBank/DDBJ databases">
        <authorList>
            <person name="Ferguson B K."/>
        </authorList>
    </citation>
    <scope>NUCLEOTIDE SEQUENCE</scope>
    <source>
        <strain evidence="2">L06</strain>
    </source>
</reference>
<gene>
    <name evidence="2" type="ORF">BBRV_LOCUS117776</name>
</gene>
<accession>A0A6V7M0W9</accession>
<organism evidence="2">
    <name type="scientific">Bracon brevicornis</name>
    <dbReference type="NCBI Taxonomy" id="1563983"/>
    <lineage>
        <taxon>Eukaryota</taxon>
        <taxon>Metazoa</taxon>
        <taxon>Ecdysozoa</taxon>
        <taxon>Arthropoda</taxon>
        <taxon>Hexapoda</taxon>
        <taxon>Insecta</taxon>
        <taxon>Pterygota</taxon>
        <taxon>Neoptera</taxon>
        <taxon>Endopterygota</taxon>
        <taxon>Hymenoptera</taxon>
        <taxon>Apocrita</taxon>
        <taxon>Ichneumonoidea</taxon>
        <taxon>Braconidae</taxon>
        <taxon>Braconinae</taxon>
        <taxon>Bracon</taxon>
    </lineage>
</organism>
<keyword evidence="1" id="KW-0472">Membrane</keyword>
<dbReference type="AlphaFoldDB" id="A0A6V7M0W9"/>
<keyword evidence="1" id="KW-0812">Transmembrane</keyword>
<evidence type="ECO:0000313" key="2">
    <source>
        <dbReference type="EMBL" id="CAD1580717.1"/>
    </source>
</evidence>
<name>A0A6V7M0W9_9HYME</name>
<feature type="transmembrane region" description="Helical" evidence="1">
    <location>
        <begin position="125"/>
        <end position="144"/>
    </location>
</feature>
<proteinExistence type="predicted"/>
<dbReference type="EMBL" id="CADCXW020000345">
    <property type="protein sequence ID" value="CAD1580717.1"/>
    <property type="molecule type" value="Genomic_DNA"/>
</dbReference>
<keyword evidence="1" id="KW-1133">Transmembrane helix</keyword>
<sequence length="165" mass="18660">MDENNPESREKYPNLATLVDSQIPQGVEIGPLLGPPSTNLFPVADVNVVRSLRIALTLKSEEHVNKMVADFGDTELQGNMLLTRKSKVRSLTACFQYRCGLMVRREVKGPRELENRGRLPWFLQFLWYLAAILVAGSSFLLLLANENVLFSETSALFMRKYDPQS</sequence>